<dbReference type="InterPro" id="IPR006195">
    <property type="entry name" value="aa-tRNA-synth_II"/>
</dbReference>
<dbReference type="InterPro" id="IPR002315">
    <property type="entry name" value="tRNA-synt_gly"/>
</dbReference>
<keyword evidence="7 9" id="KW-0030">Aminoacyl-tRNA synthetase</keyword>
<evidence type="ECO:0000256" key="4">
    <source>
        <dbReference type="ARBA" id="ARBA00022741"/>
    </source>
</evidence>
<dbReference type="GO" id="GO:0005524">
    <property type="term" value="F:ATP binding"/>
    <property type="evidence" value="ECO:0007669"/>
    <property type="project" value="UniProtKB-KW"/>
</dbReference>
<reference evidence="9" key="1">
    <citation type="submission" date="2018-06" db="EMBL/GenBank/DDBJ databases">
        <authorList>
            <person name="Zhirakovskaya E."/>
        </authorList>
    </citation>
    <scope>NUCLEOTIDE SEQUENCE</scope>
</reference>
<dbReference type="InterPro" id="IPR033731">
    <property type="entry name" value="GlyRS-like_core"/>
</dbReference>
<keyword evidence="4" id="KW-0547">Nucleotide-binding</keyword>
<dbReference type="SUPFAM" id="SSF55681">
    <property type="entry name" value="Class II aaRS and biotin synthetases"/>
    <property type="match status" value="1"/>
</dbReference>
<evidence type="ECO:0000256" key="5">
    <source>
        <dbReference type="ARBA" id="ARBA00022840"/>
    </source>
</evidence>
<proteinExistence type="inferred from homology"/>
<dbReference type="InterPro" id="IPR027031">
    <property type="entry name" value="Gly-tRNA_synthase/POLG2"/>
</dbReference>
<dbReference type="NCBIfam" id="TIGR00389">
    <property type="entry name" value="glyS_dimeric"/>
    <property type="match status" value="1"/>
</dbReference>
<dbReference type="EMBL" id="UOER01000465">
    <property type="protein sequence ID" value="VAW25618.1"/>
    <property type="molecule type" value="Genomic_DNA"/>
</dbReference>
<dbReference type="GO" id="GO:0006426">
    <property type="term" value="P:glycyl-tRNA aminoacylation"/>
    <property type="evidence" value="ECO:0007669"/>
    <property type="project" value="InterPro"/>
</dbReference>
<dbReference type="EC" id="6.1.1.14" evidence="2"/>
<accession>A0A3B0U5K8</accession>
<dbReference type="Gene3D" id="3.30.930.10">
    <property type="entry name" value="Bira Bifunctional Protein, Domain 2"/>
    <property type="match status" value="1"/>
</dbReference>
<evidence type="ECO:0000313" key="9">
    <source>
        <dbReference type="EMBL" id="VAW25618.1"/>
    </source>
</evidence>
<organism evidence="9">
    <name type="scientific">hydrothermal vent metagenome</name>
    <dbReference type="NCBI Taxonomy" id="652676"/>
    <lineage>
        <taxon>unclassified sequences</taxon>
        <taxon>metagenomes</taxon>
        <taxon>ecological metagenomes</taxon>
    </lineage>
</organism>
<dbReference type="InterPro" id="IPR036621">
    <property type="entry name" value="Anticodon-bd_dom_sf"/>
</dbReference>
<dbReference type="SUPFAM" id="SSF52954">
    <property type="entry name" value="Class II aaRS ABD-related"/>
    <property type="match status" value="1"/>
</dbReference>
<dbReference type="GO" id="GO:0004820">
    <property type="term" value="F:glycine-tRNA ligase activity"/>
    <property type="evidence" value="ECO:0007669"/>
    <property type="project" value="UniProtKB-EC"/>
</dbReference>
<dbReference type="PANTHER" id="PTHR10745">
    <property type="entry name" value="GLYCYL-TRNA SYNTHETASE/DNA POLYMERASE SUBUNIT GAMMA-2"/>
    <property type="match status" value="1"/>
</dbReference>
<feature type="domain" description="Aminoacyl-transfer RNA synthetases class-II family profile" evidence="8">
    <location>
        <begin position="177"/>
        <end position="418"/>
    </location>
</feature>
<dbReference type="PRINTS" id="PR01043">
    <property type="entry name" value="TRNASYNTHGLY"/>
</dbReference>
<evidence type="ECO:0000256" key="2">
    <source>
        <dbReference type="ARBA" id="ARBA00012829"/>
    </source>
</evidence>
<dbReference type="Gene3D" id="3.40.50.800">
    <property type="entry name" value="Anticodon-binding domain"/>
    <property type="match status" value="1"/>
</dbReference>
<dbReference type="InterPro" id="IPR045864">
    <property type="entry name" value="aa-tRNA-synth_II/BPL/LPL"/>
</dbReference>
<keyword evidence="5" id="KW-0067">ATP-binding</keyword>
<gene>
    <name evidence="9" type="ORF">MNBD_BACTEROID04-491</name>
</gene>
<dbReference type="InterPro" id="IPR002314">
    <property type="entry name" value="aa-tRNA-synt_IIb"/>
</dbReference>
<evidence type="ECO:0000259" key="8">
    <source>
        <dbReference type="PROSITE" id="PS50862"/>
    </source>
</evidence>
<dbReference type="PROSITE" id="PS50862">
    <property type="entry name" value="AA_TRNA_LIGASE_II"/>
    <property type="match status" value="1"/>
</dbReference>
<dbReference type="Pfam" id="PF03129">
    <property type="entry name" value="HGTP_anticodon"/>
    <property type="match status" value="1"/>
</dbReference>
<keyword evidence="6" id="KW-0648">Protein biosynthesis</keyword>
<dbReference type="InterPro" id="IPR004154">
    <property type="entry name" value="Anticodon-bd"/>
</dbReference>
<name>A0A3B0U5K8_9ZZZZ</name>
<dbReference type="CDD" id="cd00774">
    <property type="entry name" value="GlyRS-like_core"/>
    <property type="match status" value="1"/>
</dbReference>
<dbReference type="AlphaFoldDB" id="A0A3B0U5K8"/>
<dbReference type="Gene3D" id="3.30.40.230">
    <property type="match status" value="1"/>
</dbReference>
<dbReference type="Pfam" id="PF00587">
    <property type="entry name" value="tRNA-synt_2b"/>
    <property type="match status" value="1"/>
</dbReference>
<evidence type="ECO:0000256" key="6">
    <source>
        <dbReference type="ARBA" id="ARBA00022917"/>
    </source>
</evidence>
<dbReference type="GO" id="GO:0005737">
    <property type="term" value="C:cytoplasm"/>
    <property type="evidence" value="ECO:0007669"/>
    <property type="project" value="InterPro"/>
</dbReference>
<dbReference type="NCBIfam" id="NF003211">
    <property type="entry name" value="PRK04173.1"/>
    <property type="match status" value="1"/>
</dbReference>
<protein>
    <recommendedName>
        <fullName evidence="2">glycine--tRNA ligase</fullName>
        <ecNumber evidence="2">6.1.1.14</ecNumber>
    </recommendedName>
</protein>
<feature type="non-terminal residue" evidence="9">
    <location>
        <position position="486"/>
    </location>
</feature>
<sequence length="486" mass="56241">MANQEDKFKKVVSHAKEYGYVFQSSEIYDGLSAVYDYAQNGVELKKNIREYWWKAMVQMHENIVGLDAAIFMHPTTWKASGHIDAFNDPLIDNKDSKKRYRADVLIEDYVGKLEAKIEKEVKKAAKRFGDTFNKEEFLATNARVIGYKEKGDAILKRMGQSLEKEDLADVKALIEELEIACPLSGSKNWTDVKQFNLMFGTKIGASADTAMDLYLRPETAQGIFVNFLNVQKTGRMKIPFGIAQTGKAFRNEIVARQFIFRMREFEQMEMQFFVRPGTQKQWYEKWKETRLKWHLSLGMGEENYRFHDHEKLAHYADAASDIEFKFPFGFKELEGIHSRTDFDLASHEKYSGRKLQYFDPEINEHYIPYVVETSIGLDRMFLAVFSNSLQEETLENGTTRTVLKLPSVLAPTKAAILPLVKKDGLPEIARKILEDLKWDFNVSYDEKDAVGRRYRRQDAAGTPFCITVDHDTLNDDSVTIRYRDTM</sequence>
<keyword evidence="3 9" id="KW-0436">Ligase</keyword>
<dbReference type="PANTHER" id="PTHR10745:SF8">
    <property type="entry name" value="DNA POLYMERASE SUBUNIT GAMMA-2, MITOCHONDRIAL"/>
    <property type="match status" value="1"/>
</dbReference>
<evidence type="ECO:0000256" key="3">
    <source>
        <dbReference type="ARBA" id="ARBA00022598"/>
    </source>
</evidence>
<comment type="similarity">
    <text evidence="1">Belongs to the class-II aminoacyl-tRNA synthetase family.</text>
</comment>
<evidence type="ECO:0000256" key="7">
    <source>
        <dbReference type="ARBA" id="ARBA00023146"/>
    </source>
</evidence>
<evidence type="ECO:0000256" key="1">
    <source>
        <dbReference type="ARBA" id="ARBA00008226"/>
    </source>
</evidence>